<dbReference type="PROSITE" id="PS51257">
    <property type="entry name" value="PROKAR_LIPOPROTEIN"/>
    <property type="match status" value="1"/>
</dbReference>
<dbReference type="Proteomes" id="UP000075238">
    <property type="component" value="Chromosome 1"/>
</dbReference>
<evidence type="ECO:0000313" key="3">
    <source>
        <dbReference type="EMBL" id="AMR78997.1"/>
    </source>
</evidence>
<sequence length="259" mass="28329">MIRLIAAALLGLLMLSGCQLPHAPAQDLQTASDQTEARRRAGIRLQLATNYLEAGQNAVALDEIKQAIAIDPSLADAYHVRALIYMSMNEPTLAEDSFRTAASMRANDGDLLNNYGWFLCQQGRYGEAVPMLQRAVSAPSAGGPVKPLISLGACELRQGHSAEAEKNLKAALGYDRNNPVANTNLALVFYRRGDYVQARQFVQRVNNSQFVTAQSLWLGARIAHRQGDGRTQDALGAQLRSRFPDSREVAAYEQGAWDE</sequence>
<dbReference type="SMART" id="SM00028">
    <property type="entry name" value="TPR"/>
    <property type="match status" value="4"/>
</dbReference>
<organism evidence="3 4">
    <name type="scientific">Cupriavidus nantongensis</name>
    <dbReference type="NCBI Taxonomy" id="1796606"/>
    <lineage>
        <taxon>Bacteria</taxon>
        <taxon>Pseudomonadati</taxon>
        <taxon>Pseudomonadota</taxon>
        <taxon>Betaproteobacteria</taxon>
        <taxon>Burkholderiales</taxon>
        <taxon>Burkholderiaceae</taxon>
        <taxon>Cupriavidus</taxon>
    </lineage>
</organism>
<name>A0A142JLN5_9BURK</name>
<accession>A0A142JLN5</accession>
<proteinExistence type="predicted"/>
<dbReference type="OrthoDB" id="9814042at2"/>
<dbReference type="PANTHER" id="PTHR12558:SF13">
    <property type="entry name" value="CELL DIVISION CYCLE PROTEIN 27 HOMOLOG"/>
    <property type="match status" value="1"/>
</dbReference>
<keyword evidence="2" id="KW-0732">Signal</keyword>
<dbReference type="Pfam" id="PF14559">
    <property type="entry name" value="TPR_19"/>
    <property type="match status" value="1"/>
</dbReference>
<evidence type="ECO:0000256" key="2">
    <source>
        <dbReference type="SAM" id="SignalP"/>
    </source>
</evidence>
<protein>
    <submittedName>
        <fullName evidence="3">Type IV pilus biogenesis/stability protein PilW</fullName>
    </submittedName>
</protein>
<dbReference type="STRING" id="1796606.A2G96_15270"/>
<evidence type="ECO:0000256" key="1">
    <source>
        <dbReference type="PROSITE-ProRule" id="PRU00339"/>
    </source>
</evidence>
<dbReference type="PANTHER" id="PTHR12558">
    <property type="entry name" value="CELL DIVISION CYCLE 16,23,27"/>
    <property type="match status" value="1"/>
</dbReference>
<dbReference type="EMBL" id="CP014844">
    <property type="protein sequence ID" value="AMR78997.1"/>
    <property type="molecule type" value="Genomic_DNA"/>
</dbReference>
<keyword evidence="4" id="KW-1185">Reference proteome</keyword>
<reference evidence="3 4" key="1">
    <citation type="submission" date="2016-03" db="EMBL/GenBank/DDBJ databases">
        <title>Complete genome sequence of a novel chlorpyrifos degrading bacterium, Cupriavidus nantongensis sp. X1.</title>
        <authorList>
            <person name="Fang L."/>
        </authorList>
    </citation>
    <scope>NUCLEOTIDE SEQUENCE [LARGE SCALE GENOMIC DNA]</scope>
    <source>
        <strain evidence="3 4">X1</strain>
    </source>
</reference>
<dbReference type="InterPro" id="IPR013360">
    <property type="entry name" value="Pilus_4_PilW"/>
</dbReference>
<evidence type="ECO:0000313" key="4">
    <source>
        <dbReference type="Proteomes" id="UP000075238"/>
    </source>
</evidence>
<dbReference type="Pfam" id="PF13432">
    <property type="entry name" value="TPR_16"/>
    <property type="match status" value="1"/>
</dbReference>
<feature type="chain" id="PRO_5007498056" evidence="2">
    <location>
        <begin position="26"/>
        <end position="259"/>
    </location>
</feature>
<dbReference type="NCBIfam" id="TIGR02521">
    <property type="entry name" value="type_IV_pilW"/>
    <property type="match status" value="1"/>
</dbReference>
<dbReference type="SUPFAM" id="SSF48452">
    <property type="entry name" value="TPR-like"/>
    <property type="match status" value="1"/>
</dbReference>
<keyword evidence="1" id="KW-0802">TPR repeat</keyword>
<dbReference type="RefSeq" id="WP_062800617.1">
    <property type="nucleotide sequence ID" value="NZ_CP014844.1"/>
</dbReference>
<feature type="signal peptide" evidence="2">
    <location>
        <begin position="1"/>
        <end position="25"/>
    </location>
</feature>
<dbReference type="AlphaFoldDB" id="A0A142JLN5"/>
<dbReference type="KEGG" id="cnan:A2G96_15270"/>
<gene>
    <name evidence="3" type="ORF">A2G96_15270</name>
</gene>
<dbReference type="PROSITE" id="PS50005">
    <property type="entry name" value="TPR"/>
    <property type="match status" value="1"/>
</dbReference>
<feature type="repeat" description="TPR" evidence="1">
    <location>
        <begin position="41"/>
        <end position="74"/>
    </location>
</feature>
<dbReference type="Gene3D" id="1.25.40.10">
    <property type="entry name" value="Tetratricopeptide repeat domain"/>
    <property type="match status" value="1"/>
</dbReference>
<dbReference type="InterPro" id="IPR019734">
    <property type="entry name" value="TPR_rpt"/>
</dbReference>
<dbReference type="InterPro" id="IPR011990">
    <property type="entry name" value="TPR-like_helical_dom_sf"/>
</dbReference>